<sequence>MLLPSALPGDPSGPGDVVMPVTVQGAPNALAAASQCSLQLVPIAPLAPLQTSTASPTAAALAADALARRRSDPAISGLMAGARPNCGRGLQATTPAPLATGQLPSSPVSTPTPLTGPGQVAARVLSGWGDWLGCFGRKTTSADPMCCAPTAREETLGDWHLVTGRRRSPSSNAFRRPGSNARMAHPAWLRDRCFRCLSKGHHAHSCRDPIRCSGCLRFRHKVCFCHAQHRSDLTTKPRDDAAKPNPAPASEVDATPADVQLQPVLAEETELLRTELRDCLARVESVLGRAEAALAKLEVVPAVSSLPELQIGSPVGEEASLYGHFSPRATSCSSMSVLLTGPGCVVIDEVMAPVLEIMPELQERCGEPTSPLSMVLPKEMGQVMSVGGEVDEVGALAPISGAQLQGLPQPCVQLKAPESIVSVVPVAEHVNAVVSVRDKVDEILFEIQVSSLLACLEAVSPGSVKMIVEKALRSKTK</sequence>
<keyword evidence="3" id="KW-1185">Reference proteome</keyword>
<proteinExistence type="predicted"/>
<reference evidence="2 3" key="1">
    <citation type="submission" date="2017-09" db="EMBL/GenBank/DDBJ databases">
        <authorList>
            <consortium name="International Durum Wheat Genome Sequencing Consortium (IDWGSC)"/>
            <person name="Milanesi L."/>
        </authorList>
    </citation>
    <scope>NUCLEOTIDE SEQUENCE [LARGE SCALE GENOMIC DNA]</scope>
    <source>
        <strain evidence="3">cv. Svevo</strain>
    </source>
</reference>
<name>A0A9R0V4F9_TRITD</name>
<evidence type="ECO:0000313" key="2">
    <source>
        <dbReference type="EMBL" id="VAH15476.1"/>
    </source>
</evidence>
<dbReference type="AlphaFoldDB" id="A0A9R0V4F9"/>
<dbReference type="EMBL" id="LT934112">
    <property type="protein sequence ID" value="VAH15476.1"/>
    <property type="molecule type" value="Genomic_DNA"/>
</dbReference>
<organism evidence="2 3">
    <name type="scientific">Triticum turgidum subsp. durum</name>
    <name type="common">Durum wheat</name>
    <name type="synonym">Triticum durum</name>
    <dbReference type="NCBI Taxonomy" id="4567"/>
    <lineage>
        <taxon>Eukaryota</taxon>
        <taxon>Viridiplantae</taxon>
        <taxon>Streptophyta</taxon>
        <taxon>Embryophyta</taxon>
        <taxon>Tracheophyta</taxon>
        <taxon>Spermatophyta</taxon>
        <taxon>Magnoliopsida</taxon>
        <taxon>Liliopsida</taxon>
        <taxon>Poales</taxon>
        <taxon>Poaceae</taxon>
        <taxon>BOP clade</taxon>
        <taxon>Pooideae</taxon>
        <taxon>Triticodae</taxon>
        <taxon>Triticeae</taxon>
        <taxon>Triticinae</taxon>
        <taxon>Triticum</taxon>
    </lineage>
</organism>
<protein>
    <recommendedName>
        <fullName evidence="4">CCHC-type domain-containing protein</fullName>
    </recommendedName>
</protein>
<dbReference type="Proteomes" id="UP000324705">
    <property type="component" value="Chromosome 1B"/>
</dbReference>
<evidence type="ECO:0000313" key="3">
    <source>
        <dbReference type="Proteomes" id="UP000324705"/>
    </source>
</evidence>
<feature type="region of interest" description="Disordered" evidence="1">
    <location>
        <begin position="234"/>
        <end position="254"/>
    </location>
</feature>
<dbReference type="Gramene" id="TRITD1Bv1G071790.1">
    <property type="protein sequence ID" value="TRITD1Bv1G071790.1"/>
    <property type="gene ID" value="TRITD1Bv1G071790"/>
</dbReference>
<evidence type="ECO:0000256" key="1">
    <source>
        <dbReference type="SAM" id="MobiDB-lite"/>
    </source>
</evidence>
<gene>
    <name evidence="2" type="ORF">TRITD_1Bv1G071790</name>
</gene>
<evidence type="ECO:0008006" key="4">
    <source>
        <dbReference type="Google" id="ProtNLM"/>
    </source>
</evidence>
<accession>A0A9R0V4F9</accession>